<keyword evidence="3" id="KW-1185">Reference proteome</keyword>
<dbReference type="EMBL" id="BAAABY010000070">
    <property type="protein sequence ID" value="GAA0501494.1"/>
    <property type="molecule type" value="Genomic_DNA"/>
</dbReference>
<evidence type="ECO:0000313" key="2">
    <source>
        <dbReference type="EMBL" id="GAA0501494.1"/>
    </source>
</evidence>
<feature type="compositionally biased region" description="Low complexity" evidence="1">
    <location>
        <begin position="49"/>
        <end position="58"/>
    </location>
</feature>
<protein>
    <submittedName>
        <fullName evidence="2">Uncharacterized protein</fullName>
    </submittedName>
</protein>
<gene>
    <name evidence="2" type="ORF">GCM10010361_78870</name>
</gene>
<organism evidence="2 3">
    <name type="scientific">Streptomyces olivaceiscleroticus</name>
    <dbReference type="NCBI Taxonomy" id="68245"/>
    <lineage>
        <taxon>Bacteria</taxon>
        <taxon>Bacillati</taxon>
        <taxon>Actinomycetota</taxon>
        <taxon>Actinomycetes</taxon>
        <taxon>Kitasatosporales</taxon>
        <taxon>Streptomycetaceae</taxon>
        <taxon>Streptomyces</taxon>
    </lineage>
</organism>
<dbReference type="Proteomes" id="UP001500909">
    <property type="component" value="Unassembled WGS sequence"/>
</dbReference>
<feature type="region of interest" description="Disordered" evidence="1">
    <location>
        <begin position="49"/>
        <end position="111"/>
    </location>
</feature>
<reference evidence="2 3" key="1">
    <citation type="journal article" date="2019" name="Int. J. Syst. Evol. Microbiol.">
        <title>The Global Catalogue of Microorganisms (GCM) 10K type strain sequencing project: providing services to taxonomists for standard genome sequencing and annotation.</title>
        <authorList>
            <consortium name="The Broad Institute Genomics Platform"/>
            <consortium name="The Broad Institute Genome Sequencing Center for Infectious Disease"/>
            <person name="Wu L."/>
            <person name="Ma J."/>
        </authorList>
    </citation>
    <scope>NUCLEOTIDE SEQUENCE [LARGE SCALE GENOMIC DNA]</scope>
    <source>
        <strain evidence="2 3">JCM 4805</strain>
    </source>
</reference>
<evidence type="ECO:0000313" key="3">
    <source>
        <dbReference type="Proteomes" id="UP001500909"/>
    </source>
</evidence>
<comment type="caution">
    <text evidence="2">The sequence shown here is derived from an EMBL/GenBank/DDBJ whole genome shotgun (WGS) entry which is preliminary data.</text>
</comment>
<evidence type="ECO:0000256" key="1">
    <source>
        <dbReference type="SAM" id="MobiDB-lite"/>
    </source>
</evidence>
<accession>A0ABN1BQ13</accession>
<sequence>MAQLKSTVYVQDPDTHQTVTLEPGTNPPAHLAELVTNPAAWVDGKLPAAAKKAAAGDTGDAGNGQGDAAGSVSAAETAPSEEDEGDKPAAKRAATRPARGRKSAADEGSGS</sequence>
<proteinExistence type="predicted"/>
<dbReference type="RefSeq" id="WP_346100563.1">
    <property type="nucleotide sequence ID" value="NZ_BAAABY010000070.1"/>
</dbReference>
<feature type="region of interest" description="Disordered" evidence="1">
    <location>
        <begin position="1"/>
        <end position="29"/>
    </location>
</feature>
<name>A0ABN1BQ13_9ACTN</name>